<dbReference type="Gene3D" id="3.60.21.10">
    <property type="match status" value="1"/>
</dbReference>
<dbReference type="EMBL" id="JAEMOP010000009">
    <property type="protein sequence ID" value="MBJ7316788.1"/>
    <property type="molecule type" value="Genomic_DNA"/>
</dbReference>
<evidence type="ECO:0000259" key="1">
    <source>
        <dbReference type="Pfam" id="PF00149"/>
    </source>
</evidence>
<dbReference type="RefSeq" id="WP_199493400.1">
    <property type="nucleotide sequence ID" value="NZ_JAEMOP010000009.1"/>
</dbReference>
<dbReference type="EMBL" id="JAEMOS010000002">
    <property type="protein sequence ID" value="MBJ7265538.1"/>
    <property type="molecule type" value="Genomic_DNA"/>
</dbReference>
<name>A0A8I1KHG8_9GAMM</name>
<reference evidence="3 5" key="1">
    <citation type="submission" date="2020-09" db="EMBL/GenBank/DDBJ databases">
        <title>Draft Genomes of Bacterial Isolates from North Pond Shallow Sediments.</title>
        <authorList>
            <person name="Kiel Reese B."/>
            <person name="Mullis M."/>
            <person name="Weisend R.E."/>
        </authorList>
    </citation>
    <scope>NUCLEOTIDE SEQUENCE</scope>
    <source>
        <strain evidence="3">KJE-2</strain>
        <strain evidence="2 5">KJE-3</strain>
    </source>
</reference>
<evidence type="ECO:0000313" key="5">
    <source>
        <dbReference type="Proteomes" id="UP000655994"/>
    </source>
</evidence>
<keyword evidence="5" id="KW-1185">Reference proteome</keyword>
<dbReference type="Proteomes" id="UP000655994">
    <property type="component" value="Unassembled WGS sequence"/>
</dbReference>
<dbReference type="SUPFAM" id="SSF56300">
    <property type="entry name" value="Metallo-dependent phosphatases"/>
    <property type="match status" value="1"/>
</dbReference>
<dbReference type="GO" id="GO:0005737">
    <property type="term" value="C:cytoplasm"/>
    <property type="evidence" value="ECO:0007669"/>
    <property type="project" value="TreeGrafter"/>
</dbReference>
<evidence type="ECO:0000313" key="4">
    <source>
        <dbReference type="Proteomes" id="UP000621390"/>
    </source>
</evidence>
<dbReference type="PANTHER" id="PTHR42850">
    <property type="entry name" value="METALLOPHOSPHOESTERASE"/>
    <property type="match status" value="1"/>
</dbReference>
<feature type="domain" description="Calcineurin-like phosphoesterase" evidence="1">
    <location>
        <begin position="17"/>
        <end position="201"/>
    </location>
</feature>
<dbReference type="Proteomes" id="UP000621390">
    <property type="component" value="Unassembled WGS sequence"/>
</dbReference>
<protein>
    <submittedName>
        <fullName evidence="3">Metallophosphoesterase</fullName>
    </submittedName>
</protein>
<dbReference type="Pfam" id="PF00149">
    <property type="entry name" value="Metallophos"/>
    <property type="match status" value="1"/>
</dbReference>
<dbReference type="InterPro" id="IPR029052">
    <property type="entry name" value="Metallo-depent_PP-like"/>
</dbReference>
<dbReference type="InterPro" id="IPR050126">
    <property type="entry name" value="Ap4A_hydrolase"/>
</dbReference>
<dbReference type="AlphaFoldDB" id="A0A8I1KHG8"/>
<accession>A0A8I1KHG8</accession>
<sequence length="263" mass="30113">MLLNTIHETLKQGAETRVFVIGDVHGNPRIIEDAMESVGFNTEKDLMISVGDLVDVGPHSAQCLMYLREDWFVATRGNHEHLIKMYMDRNEDETLIDALKDNGAQWFLDLPFEQKEVVHAMVKRMPVALTVEMATGHKIGVVHADCPNDDWNVFLERLDERHHKQLIDTLWTRNRYESKSEARVKNINAIVVGHNPIGVNKFNETLGNVVHIDTGRHFDDSRPLPIINLDWIEEEAGIEFGERLCEINEVPDFSFYAEPVVTC</sequence>
<evidence type="ECO:0000313" key="2">
    <source>
        <dbReference type="EMBL" id="MBJ7265538.1"/>
    </source>
</evidence>
<organism evidence="3 4">
    <name type="scientific">Idiomarina abyssalis</name>
    <dbReference type="NCBI Taxonomy" id="86102"/>
    <lineage>
        <taxon>Bacteria</taxon>
        <taxon>Pseudomonadati</taxon>
        <taxon>Pseudomonadota</taxon>
        <taxon>Gammaproteobacteria</taxon>
        <taxon>Alteromonadales</taxon>
        <taxon>Idiomarinaceae</taxon>
        <taxon>Idiomarina</taxon>
    </lineage>
</organism>
<proteinExistence type="predicted"/>
<dbReference type="GO" id="GO:0016791">
    <property type="term" value="F:phosphatase activity"/>
    <property type="evidence" value="ECO:0007669"/>
    <property type="project" value="TreeGrafter"/>
</dbReference>
<evidence type="ECO:0000313" key="3">
    <source>
        <dbReference type="EMBL" id="MBJ7316788.1"/>
    </source>
</evidence>
<dbReference type="InterPro" id="IPR004843">
    <property type="entry name" value="Calcineurin-like_PHP"/>
</dbReference>
<comment type="caution">
    <text evidence="3">The sequence shown here is derived from an EMBL/GenBank/DDBJ whole genome shotgun (WGS) entry which is preliminary data.</text>
</comment>
<gene>
    <name evidence="2" type="ORF">JHC10_01135</name>
    <name evidence="3" type="ORF">JHC11_12405</name>
</gene>